<keyword evidence="3" id="KW-1185">Reference proteome</keyword>
<name>A0AAD2A447_9LAMI</name>
<evidence type="ECO:0000313" key="3">
    <source>
        <dbReference type="Proteomes" id="UP000834106"/>
    </source>
</evidence>
<feature type="compositionally biased region" description="Polar residues" evidence="1">
    <location>
        <begin position="161"/>
        <end position="170"/>
    </location>
</feature>
<dbReference type="AlphaFoldDB" id="A0AAD2A447"/>
<proteinExistence type="predicted"/>
<evidence type="ECO:0000313" key="2">
    <source>
        <dbReference type="EMBL" id="CAI9781088.1"/>
    </source>
</evidence>
<protein>
    <submittedName>
        <fullName evidence="2">Uncharacterized protein</fullName>
    </submittedName>
</protein>
<evidence type="ECO:0000256" key="1">
    <source>
        <dbReference type="SAM" id="MobiDB-lite"/>
    </source>
</evidence>
<dbReference type="Proteomes" id="UP000834106">
    <property type="component" value="Chromosome 18"/>
</dbReference>
<sequence length="313" mass="34436">MKLWHLFTIDDDQIILRAGKIGSQGDQHANAEANIQQLAKTKLSCSHSCGSGGLKTESLNLNEAGSKTGKEIFEDESTMLQSLLEFTACIVREQKVKKDASRSRSIRPTDLPAHSMVCKTMAFLIPNTPKRDVQVNLMSTCSITNSHHQENCQGVRKTAQDNHTSANNSRRSIKPSIGETRKKPGEENLLLNTCSSSSPGRLVLEYFGTRKAMVLQTIESCDLLPASWISVAWYPIYRIPVGLMLGDLDASFLTFHSIAMQAVNSSKDCSIVDSSSKISLPVFDLASFKLRDSVLSPREPHECEQEGFALASC</sequence>
<feature type="region of interest" description="Disordered" evidence="1">
    <location>
        <begin position="157"/>
        <end position="183"/>
    </location>
</feature>
<gene>
    <name evidence="2" type="ORF">FPE_LOCUS28518</name>
</gene>
<dbReference type="PANTHER" id="PTHR31343:SF4">
    <property type="entry name" value="DUF789 DOMAIN-CONTAINING PROTEIN"/>
    <property type="match status" value="1"/>
</dbReference>
<dbReference type="InterPro" id="IPR008507">
    <property type="entry name" value="DUF789"/>
</dbReference>
<accession>A0AAD2A447</accession>
<dbReference type="PANTHER" id="PTHR31343">
    <property type="entry name" value="T15D22.8"/>
    <property type="match status" value="1"/>
</dbReference>
<reference evidence="2" key="1">
    <citation type="submission" date="2023-05" db="EMBL/GenBank/DDBJ databases">
        <authorList>
            <person name="Huff M."/>
        </authorList>
    </citation>
    <scope>NUCLEOTIDE SEQUENCE</scope>
</reference>
<dbReference type="Pfam" id="PF05623">
    <property type="entry name" value="DUF789"/>
    <property type="match status" value="1"/>
</dbReference>
<organism evidence="2 3">
    <name type="scientific">Fraxinus pennsylvanica</name>
    <dbReference type="NCBI Taxonomy" id="56036"/>
    <lineage>
        <taxon>Eukaryota</taxon>
        <taxon>Viridiplantae</taxon>
        <taxon>Streptophyta</taxon>
        <taxon>Embryophyta</taxon>
        <taxon>Tracheophyta</taxon>
        <taxon>Spermatophyta</taxon>
        <taxon>Magnoliopsida</taxon>
        <taxon>eudicotyledons</taxon>
        <taxon>Gunneridae</taxon>
        <taxon>Pentapetalae</taxon>
        <taxon>asterids</taxon>
        <taxon>lamiids</taxon>
        <taxon>Lamiales</taxon>
        <taxon>Oleaceae</taxon>
        <taxon>Oleeae</taxon>
        <taxon>Fraxinus</taxon>
    </lineage>
</organism>
<dbReference type="EMBL" id="OU503053">
    <property type="protein sequence ID" value="CAI9781088.1"/>
    <property type="molecule type" value="Genomic_DNA"/>
</dbReference>